<evidence type="ECO:0000256" key="1">
    <source>
        <dbReference type="SAM" id="Coils"/>
    </source>
</evidence>
<dbReference type="EMBL" id="RDQO01000002">
    <property type="protein sequence ID" value="RMX06700.1"/>
    <property type="molecule type" value="Genomic_DNA"/>
</dbReference>
<evidence type="ECO:0008006" key="5">
    <source>
        <dbReference type="Google" id="ProtNLM"/>
    </source>
</evidence>
<gene>
    <name evidence="3" type="ORF">D8I35_09370</name>
</gene>
<evidence type="ECO:0000313" key="3">
    <source>
        <dbReference type="EMBL" id="RMX06700.1"/>
    </source>
</evidence>
<accession>A0A3M6QUJ8</accession>
<proteinExistence type="predicted"/>
<organism evidence="3 4">
    <name type="scientific">Corticibacter populi</name>
    <dbReference type="NCBI Taxonomy" id="1550736"/>
    <lineage>
        <taxon>Bacteria</taxon>
        <taxon>Pseudomonadati</taxon>
        <taxon>Pseudomonadota</taxon>
        <taxon>Betaproteobacteria</taxon>
        <taxon>Burkholderiales</taxon>
        <taxon>Comamonadaceae</taxon>
        <taxon>Corticibacter</taxon>
    </lineage>
</organism>
<dbReference type="OrthoDB" id="8795595at2"/>
<comment type="caution">
    <text evidence="3">The sequence shown here is derived from an EMBL/GenBank/DDBJ whole genome shotgun (WGS) entry which is preliminary data.</text>
</comment>
<name>A0A3M6QUJ8_9BURK</name>
<sequence>MTISTMRAALVLLAVSALANVVQAWQYLGQRDTLAELRRDLAEASAGIAQARAAVDMCSASIDEMATAAAALEDQLEQARKQAQAAASQRYARADQILSAPAAVPGDVCASAQARVRDILAGRARGGEQ</sequence>
<dbReference type="RefSeq" id="WP_122228485.1">
    <property type="nucleotide sequence ID" value="NZ_RDQO01000002.1"/>
</dbReference>
<dbReference type="Proteomes" id="UP000278006">
    <property type="component" value="Unassembled WGS sequence"/>
</dbReference>
<evidence type="ECO:0000313" key="4">
    <source>
        <dbReference type="Proteomes" id="UP000278006"/>
    </source>
</evidence>
<protein>
    <recommendedName>
        <fullName evidence="5">DUF2570 domain-containing protein</fullName>
    </recommendedName>
</protein>
<feature type="coiled-coil region" evidence="1">
    <location>
        <begin position="34"/>
        <end position="89"/>
    </location>
</feature>
<keyword evidence="1" id="KW-0175">Coiled coil</keyword>
<reference evidence="3 4" key="1">
    <citation type="submission" date="2018-10" db="EMBL/GenBank/DDBJ databases">
        <title>Draft genome of Cortibacter populi DSM10536.</title>
        <authorList>
            <person name="Bernier A.-M."/>
            <person name="Bernard K."/>
        </authorList>
    </citation>
    <scope>NUCLEOTIDE SEQUENCE [LARGE SCALE GENOMIC DNA]</scope>
    <source>
        <strain evidence="3 4">DSM 105136</strain>
    </source>
</reference>
<feature type="chain" id="PRO_5018179993" description="DUF2570 domain-containing protein" evidence="2">
    <location>
        <begin position="20"/>
        <end position="129"/>
    </location>
</feature>
<feature type="signal peptide" evidence="2">
    <location>
        <begin position="1"/>
        <end position="19"/>
    </location>
</feature>
<keyword evidence="4" id="KW-1185">Reference proteome</keyword>
<evidence type="ECO:0000256" key="2">
    <source>
        <dbReference type="SAM" id="SignalP"/>
    </source>
</evidence>
<dbReference type="AlphaFoldDB" id="A0A3M6QUJ8"/>
<keyword evidence="2" id="KW-0732">Signal</keyword>